<dbReference type="EMBL" id="JADLZT010000001">
    <property type="protein sequence ID" value="MBF6022507.1"/>
    <property type="molecule type" value="Genomic_DNA"/>
</dbReference>
<dbReference type="RefSeq" id="WP_194929120.1">
    <property type="nucleotide sequence ID" value="NZ_JADLZT010000001.1"/>
</dbReference>
<reference evidence="2 3" key="1">
    <citation type="submission" date="2020-11" db="EMBL/GenBank/DDBJ databases">
        <title>Draft Genome Sequence and Secondary Metabolite Biosynthetic Potential of the Lysobacter niastensis Type strain DSM 18481.</title>
        <authorList>
            <person name="Turrini P."/>
            <person name="Artuso I."/>
            <person name="Tescari M."/>
            <person name="Lugli G.A."/>
            <person name="Frangipani E."/>
            <person name="Ventura M."/>
            <person name="Visca P."/>
        </authorList>
    </citation>
    <scope>NUCLEOTIDE SEQUENCE [LARGE SCALE GENOMIC DNA]</scope>
    <source>
        <strain evidence="2 3">DSM 18481</strain>
    </source>
</reference>
<evidence type="ECO:0000313" key="3">
    <source>
        <dbReference type="Proteomes" id="UP001429984"/>
    </source>
</evidence>
<evidence type="ECO:0000313" key="2">
    <source>
        <dbReference type="EMBL" id="MBF6022507.1"/>
    </source>
</evidence>
<accession>A0ABS0B207</accession>
<name>A0ABS0B207_9GAMM</name>
<proteinExistence type="predicted"/>
<keyword evidence="1" id="KW-0732">Signal</keyword>
<comment type="caution">
    <text evidence="2">The sequence shown here is derived from an EMBL/GenBank/DDBJ whole genome shotgun (WGS) entry which is preliminary data.</text>
</comment>
<evidence type="ECO:0008006" key="4">
    <source>
        <dbReference type="Google" id="ProtNLM"/>
    </source>
</evidence>
<dbReference type="Proteomes" id="UP001429984">
    <property type="component" value="Unassembled WGS sequence"/>
</dbReference>
<gene>
    <name evidence="2" type="ORF">IU514_00560</name>
</gene>
<sequence length="223" mass="23941">MATFRAKVVVRTTAITIVVAAASPTASLADDSGAVAIQRCEAASGEVVYTDRSCASANARSTPIPPELVSRITYDTAQTGTVVSLGMYRDDTTRGPIPKRRSLVEGCARSPRQLSLDLQGSLAQHDVNRLAESFHWVGMTHRQSRQVMDRLSRLTDQPLQGAQYFNAQIGPADETSPSESAGMLQLLLAGGNGASIVDLDVHRYSGCYFVSFQPDVTIARITP</sequence>
<evidence type="ECO:0000256" key="1">
    <source>
        <dbReference type="SAM" id="SignalP"/>
    </source>
</evidence>
<keyword evidence="3" id="KW-1185">Reference proteome</keyword>
<feature type="chain" id="PRO_5045912140" description="DUF4124 domain-containing protein" evidence="1">
    <location>
        <begin position="30"/>
        <end position="223"/>
    </location>
</feature>
<feature type="signal peptide" evidence="1">
    <location>
        <begin position="1"/>
        <end position="29"/>
    </location>
</feature>
<organism evidence="2 3">
    <name type="scientific">Lysobacter niastensis</name>
    <dbReference type="NCBI Taxonomy" id="380629"/>
    <lineage>
        <taxon>Bacteria</taxon>
        <taxon>Pseudomonadati</taxon>
        <taxon>Pseudomonadota</taxon>
        <taxon>Gammaproteobacteria</taxon>
        <taxon>Lysobacterales</taxon>
        <taxon>Lysobacteraceae</taxon>
        <taxon>Lysobacter</taxon>
    </lineage>
</organism>
<protein>
    <recommendedName>
        <fullName evidence="4">DUF4124 domain-containing protein</fullName>
    </recommendedName>
</protein>